<protein>
    <submittedName>
        <fullName evidence="4">Lectin-like</fullName>
    </submittedName>
</protein>
<dbReference type="SMART" id="SM00034">
    <property type="entry name" value="CLECT"/>
    <property type="match status" value="1"/>
</dbReference>
<dbReference type="GeneID" id="106061932"/>
<name>A0A9W2ZS09_BIOGL</name>
<organism evidence="3 4">
    <name type="scientific">Biomphalaria glabrata</name>
    <name type="common">Bloodfluke planorb</name>
    <name type="synonym">Freshwater snail</name>
    <dbReference type="NCBI Taxonomy" id="6526"/>
    <lineage>
        <taxon>Eukaryota</taxon>
        <taxon>Metazoa</taxon>
        <taxon>Spiralia</taxon>
        <taxon>Lophotrochozoa</taxon>
        <taxon>Mollusca</taxon>
        <taxon>Gastropoda</taxon>
        <taxon>Heterobranchia</taxon>
        <taxon>Euthyneura</taxon>
        <taxon>Panpulmonata</taxon>
        <taxon>Hygrophila</taxon>
        <taxon>Lymnaeoidea</taxon>
        <taxon>Planorbidae</taxon>
        <taxon>Biomphalaria</taxon>
    </lineage>
</organism>
<dbReference type="PANTHER" id="PTHR22801:SF63">
    <property type="entry name" value="C-TYPE LECTIN DOMAIN-CONTAINING PROTEIN"/>
    <property type="match status" value="1"/>
</dbReference>
<keyword evidence="1" id="KW-0732">Signal</keyword>
<evidence type="ECO:0000256" key="1">
    <source>
        <dbReference type="SAM" id="SignalP"/>
    </source>
</evidence>
<dbReference type="Pfam" id="PF00059">
    <property type="entry name" value="Lectin_C"/>
    <property type="match status" value="1"/>
</dbReference>
<dbReference type="AlphaFoldDB" id="A0A9W2ZS09"/>
<dbReference type="SUPFAM" id="SSF56436">
    <property type="entry name" value="C-type lectin-like"/>
    <property type="match status" value="1"/>
</dbReference>
<dbReference type="Gene3D" id="3.10.100.10">
    <property type="entry name" value="Mannose-Binding Protein A, subunit A"/>
    <property type="match status" value="1"/>
</dbReference>
<gene>
    <name evidence="4" type="primary">LOC106061932</name>
</gene>
<dbReference type="InterPro" id="IPR001304">
    <property type="entry name" value="C-type_lectin-like"/>
</dbReference>
<keyword evidence="3" id="KW-1185">Reference proteome</keyword>
<accession>A0A9W2ZS09</accession>
<proteinExistence type="predicted"/>
<dbReference type="Proteomes" id="UP001165740">
    <property type="component" value="Chromosome 2"/>
</dbReference>
<dbReference type="OrthoDB" id="6128183at2759"/>
<dbReference type="PANTHER" id="PTHR22801">
    <property type="entry name" value="LITHOSTATHINE"/>
    <property type="match status" value="1"/>
</dbReference>
<dbReference type="CDD" id="cd00037">
    <property type="entry name" value="CLECT"/>
    <property type="match status" value="1"/>
</dbReference>
<feature type="chain" id="PRO_5040834612" evidence="1">
    <location>
        <begin position="20"/>
        <end position="173"/>
    </location>
</feature>
<feature type="domain" description="C-type lectin" evidence="2">
    <location>
        <begin position="52"/>
        <end position="170"/>
    </location>
</feature>
<dbReference type="InterPro" id="IPR016187">
    <property type="entry name" value="CTDL_fold"/>
</dbReference>
<dbReference type="PROSITE" id="PS50041">
    <property type="entry name" value="C_TYPE_LECTIN_2"/>
    <property type="match status" value="1"/>
</dbReference>
<dbReference type="RefSeq" id="XP_055877796.1">
    <property type="nucleotide sequence ID" value="XM_056021821.1"/>
</dbReference>
<reference evidence="4" key="1">
    <citation type="submission" date="2025-08" db="UniProtKB">
        <authorList>
            <consortium name="RefSeq"/>
        </authorList>
    </citation>
    <scope>IDENTIFICATION</scope>
</reference>
<dbReference type="InterPro" id="IPR050801">
    <property type="entry name" value="Ca-Dep_Lectins_ImmuneDev"/>
</dbReference>
<sequence>MSSLTIIYLGLIFISFAQGDVTKERNKRAKISVIDVRCRRSPGFEIERYDLGGKMCLMWSNNTKNFTDAKAECKAQGARLGVFKGAGKMKILFRQRDWWKRNIWIGLDDLVTEGTLVWHDGTILPRSDYYPLYFNSYNPSSSEQRCIQLWARDNKLDDMECFDVIYYVCEKVF</sequence>
<evidence type="ECO:0000313" key="3">
    <source>
        <dbReference type="Proteomes" id="UP001165740"/>
    </source>
</evidence>
<dbReference type="InterPro" id="IPR016186">
    <property type="entry name" value="C-type_lectin-like/link_sf"/>
</dbReference>
<evidence type="ECO:0000259" key="2">
    <source>
        <dbReference type="PROSITE" id="PS50041"/>
    </source>
</evidence>
<feature type="signal peptide" evidence="1">
    <location>
        <begin position="1"/>
        <end position="19"/>
    </location>
</feature>
<evidence type="ECO:0000313" key="4">
    <source>
        <dbReference type="RefSeq" id="XP_055877796.1"/>
    </source>
</evidence>